<name>A0A820N7F7_9BILA</name>
<organism evidence="2 3">
    <name type="scientific">Rotaria magnacalcarata</name>
    <dbReference type="NCBI Taxonomy" id="392030"/>
    <lineage>
        <taxon>Eukaryota</taxon>
        <taxon>Metazoa</taxon>
        <taxon>Spiralia</taxon>
        <taxon>Gnathifera</taxon>
        <taxon>Rotifera</taxon>
        <taxon>Eurotatoria</taxon>
        <taxon>Bdelloidea</taxon>
        <taxon>Philodinida</taxon>
        <taxon>Philodinidae</taxon>
        <taxon>Rotaria</taxon>
    </lineage>
</organism>
<proteinExistence type="predicted"/>
<feature type="region of interest" description="Disordered" evidence="1">
    <location>
        <begin position="1"/>
        <end position="23"/>
    </location>
</feature>
<gene>
    <name evidence="2" type="ORF">UXM345_LOCUS37673</name>
</gene>
<dbReference type="Proteomes" id="UP000663842">
    <property type="component" value="Unassembled WGS sequence"/>
</dbReference>
<evidence type="ECO:0000313" key="3">
    <source>
        <dbReference type="Proteomes" id="UP000663842"/>
    </source>
</evidence>
<sequence length="40" mass="4916">SSPHTDKKKRRWRAKKKDQHHRTQVSLRRLLVELIAHNLF</sequence>
<comment type="caution">
    <text evidence="2">The sequence shown here is derived from an EMBL/GenBank/DDBJ whole genome shotgun (WGS) entry which is preliminary data.</text>
</comment>
<protein>
    <submittedName>
        <fullName evidence="2">Uncharacterized protein</fullName>
    </submittedName>
</protein>
<evidence type="ECO:0000256" key="1">
    <source>
        <dbReference type="SAM" id="MobiDB-lite"/>
    </source>
</evidence>
<evidence type="ECO:0000313" key="2">
    <source>
        <dbReference type="EMBL" id="CAF4386934.1"/>
    </source>
</evidence>
<accession>A0A820N7F7</accession>
<dbReference type="AlphaFoldDB" id="A0A820N7F7"/>
<reference evidence="2" key="1">
    <citation type="submission" date="2021-02" db="EMBL/GenBank/DDBJ databases">
        <authorList>
            <person name="Nowell W R."/>
        </authorList>
    </citation>
    <scope>NUCLEOTIDE SEQUENCE</scope>
</reference>
<feature type="non-terminal residue" evidence="2">
    <location>
        <position position="1"/>
    </location>
</feature>
<dbReference type="EMBL" id="CAJOBF010021404">
    <property type="protein sequence ID" value="CAF4386934.1"/>
    <property type="molecule type" value="Genomic_DNA"/>
</dbReference>